<evidence type="ECO:0000313" key="7">
    <source>
        <dbReference type="EMBL" id="APZ06085.1"/>
    </source>
</evidence>
<protein>
    <submittedName>
        <fullName evidence="7">Multidrug transporter subunit MdtO</fullName>
    </submittedName>
</protein>
<keyword evidence="8" id="KW-1185">Reference proteome</keyword>
<feature type="transmembrane region" description="Helical" evidence="5">
    <location>
        <begin position="31"/>
        <end position="54"/>
    </location>
</feature>
<dbReference type="Proteomes" id="UP000187148">
    <property type="component" value="Chromosome"/>
</dbReference>
<reference evidence="7 8" key="1">
    <citation type="submission" date="2017-01" db="EMBL/GenBank/DDBJ databases">
        <authorList>
            <person name="Cao J.-M."/>
        </authorList>
    </citation>
    <scope>NUCLEOTIDE SEQUENCE [LARGE SCALE GENOMIC DNA]</scope>
    <source>
        <strain evidence="7 8">888-76</strain>
    </source>
</reference>
<dbReference type="AlphaFoldDB" id="A0A807LKG7"/>
<feature type="domain" description="Integral membrane bound transporter" evidence="6">
    <location>
        <begin position="352"/>
        <end position="482"/>
    </location>
</feature>
<feature type="transmembrane region" description="Helical" evidence="5">
    <location>
        <begin position="115"/>
        <end position="133"/>
    </location>
</feature>
<evidence type="ECO:0000256" key="3">
    <source>
        <dbReference type="ARBA" id="ARBA00022989"/>
    </source>
</evidence>
<evidence type="ECO:0000259" key="6">
    <source>
        <dbReference type="Pfam" id="PF13515"/>
    </source>
</evidence>
<organism evidence="7 8">
    <name type="scientific">Kosakonia cowanii JCM 10956 = DSM 18146</name>
    <dbReference type="NCBI Taxonomy" id="1300165"/>
    <lineage>
        <taxon>Bacteria</taxon>
        <taxon>Pseudomonadati</taxon>
        <taxon>Pseudomonadota</taxon>
        <taxon>Gammaproteobacteria</taxon>
        <taxon>Enterobacterales</taxon>
        <taxon>Enterobacteriaceae</taxon>
        <taxon>Kosakonia</taxon>
    </lineage>
</organism>
<feature type="transmembrane region" description="Helical" evidence="5">
    <location>
        <begin position="90"/>
        <end position="108"/>
    </location>
</feature>
<gene>
    <name evidence="7" type="ORF">BWI95_14050</name>
</gene>
<feature type="transmembrane region" description="Helical" evidence="5">
    <location>
        <begin position="439"/>
        <end position="459"/>
    </location>
</feature>
<evidence type="ECO:0000256" key="2">
    <source>
        <dbReference type="ARBA" id="ARBA00022692"/>
    </source>
</evidence>
<dbReference type="EMBL" id="CP019445">
    <property type="protein sequence ID" value="APZ06085.1"/>
    <property type="molecule type" value="Genomic_DNA"/>
</dbReference>
<evidence type="ECO:0000313" key="8">
    <source>
        <dbReference type="Proteomes" id="UP000187148"/>
    </source>
</evidence>
<keyword evidence="4 5" id="KW-0472">Membrane</keyword>
<feature type="transmembrane region" description="Helical" evidence="5">
    <location>
        <begin position="338"/>
        <end position="357"/>
    </location>
</feature>
<keyword evidence="2 5" id="KW-0812">Transmembrane</keyword>
<name>A0A807LKG7_9ENTR</name>
<feature type="transmembrane region" description="Helical" evidence="5">
    <location>
        <begin position="61"/>
        <end position="84"/>
    </location>
</feature>
<evidence type="ECO:0000256" key="5">
    <source>
        <dbReference type="SAM" id="Phobius"/>
    </source>
</evidence>
<evidence type="ECO:0000256" key="4">
    <source>
        <dbReference type="ARBA" id="ARBA00023136"/>
    </source>
</evidence>
<dbReference type="KEGG" id="kco:BWI95_14050"/>
<feature type="transmembrane region" description="Helical" evidence="5">
    <location>
        <begin position="145"/>
        <end position="167"/>
    </location>
</feature>
<feature type="transmembrane region" description="Helical" evidence="5">
    <location>
        <begin position="414"/>
        <end position="432"/>
    </location>
</feature>
<accession>A0A807LKG7</accession>
<proteinExistence type="predicted"/>
<comment type="subcellular location">
    <subcellularLocation>
        <location evidence="1">Membrane</location>
        <topology evidence="1">Multi-pass membrane protein</topology>
    </subcellularLocation>
</comment>
<feature type="transmembrane region" description="Helical" evidence="5">
    <location>
        <begin position="471"/>
        <end position="489"/>
    </location>
</feature>
<sequence>MERAWGYLQKELRATPGRGNYTLRMTLSCGILIALFMSLQIPFLAIALIVVFYVSQPNVVMISLVSVAFMLVVTLVLGGVLLIIKWTYDYPLVRLVASVLLFSVAVYLMRIMGKLGLAFFVVALAVIYAQTFPSMTGQSEILVRLLLWLWVAINSAIVVTLLVNACFAQAFPGWQFKSALAAMLRQTATCLLQTDADALEQTRPTFSAIARQVAQLHTLFKLARLSSTEIADNQQKWQSVMAFTLRSYQLIALLQPGAPDAARRPLADALFALAQQVEEGKLPPGQQSCDPVDSKHDVIVREIAALLASLQRGESIALPPGEGEKIALMPPDAWRNPAYLHFTLKTVLATLLCYVFYTATDWQGIHTIMLSCVIVAQPGLGATMQKIALRIGGALLATLLALLLIIFIQPWTESLVGLLGMALPVMALAAWLAGGSERIAYAGIQLGFTFALAFLSWFGPLTNLTELRDRVIGILLGVLVSSLIHLYLWPDSEAPQLKASLARLYRRIAGLLRAKDRESTTPMLFASLTESDALLNRVAAEPLNTWAHPHAEAKAWPRGETFASAQELVRLSEGYRLYAAADDPFLARCAEYVEAYAEAIDRAQPKPDLKALRADAANPYGPPLMQVLSSLPAWSSPFSLSSRQAE</sequence>
<dbReference type="InterPro" id="IPR049453">
    <property type="entry name" value="Memb_transporter_dom"/>
</dbReference>
<dbReference type="GO" id="GO:0016020">
    <property type="term" value="C:membrane"/>
    <property type="evidence" value="ECO:0007669"/>
    <property type="project" value="UniProtKB-SubCell"/>
</dbReference>
<dbReference type="RefSeq" id="WP_076769675.1">
    <property type="nucleotide sequence ID" value="NZ_CP019445.1"/>
</dbReference>
<dbReference type="Pfam" id="PF13515">
    <property type="entry name" value="FUSC_2"/>
    <property type="match status" value="1"/>
</dbReference>
<evidence type="ECO:0000256" key="1">
    <source>
        <dbReference type="ARBA" id="ARBA00004141"/>
    </source>
</evidence>
<feature type="transmembrane region" description="Helical" evidence="5">
    <location>
        <begin position="387"/>
        <end position="408"/>
    </location>
</feature>
<keyword evidence="3 5" id="KW-1133">Transmembrane helix</keyword>